<proteinExistence type="predicted"/>
<reference evidence="1" key="1">
    <citation type="journal article" date="2020" name="mSystems">
        <title>Genome- and Community-Level Interaction Insights into Carbon Utilization and Element Cycling Functions of Hydrothermarchaeota in Hydrothermal Sediment.</title>
        <authorList>
            <person name="Zhou Z."/>
            <person name="Liu Y."/>
            <person name="Xu W."/>
            <person name="Pan J."/>
            <person name="Luo Z.H."/>
            <person name="Li M."/>
        </authorList>
    </citation>
    <scope>NUCLEOTIDE SEQUENCE [LARGE SCALE GENOMIC DNA]</scope>
    <source>
        <strain evidence="1">HyVt-577</strain>
    </source>
</reference>
<dbReference type="AlphaFoldDB" id="A0A7V4TX53"/>
<comment type="caution">
    <text evidence="1">The sequence shown here is derived from an EMBL/GenBank/DDBJ whole genome shotgun (WGS) entry which is preliminary data.</text>
</comment>
<protein>
    <submittedName>
        <fullName evidence="1">GNAT family N-acetyltransferase</fullName>
    </submittedName>
</protein>
<dbReference type="InterPro" id="IPR016181">
    <property type="entry name" value="Acyl_CoA_acyltransferase"/>
</dbReference>
<name>A0A7V4TX53_CALAY</name>
<evidence type="ECO:0000313" key="1">
    <source>
        <dbReference type="EMBL" id="HGY54111.1"/>
    </source>
</evidence>
<dbReference type="Proteomes" id="UP000885779">
    <property type="component" value="Unassembled WGS sequence"/>
</dbReference>
<dbReference type="SUPFAM" id="SSF55729">
    <property type="entry name" value="Acyl-CoA N-acyltransferases (Nat)"/>
    <property type="match status" value="1"/>
</dbReference>
<gene>
    <name evidence="1" type="ORF">ENK44_00275</name>
</gene>
<accession>A0A7V4TX53</accession>
<dbReference type="EMBL" id="DRQG01000003">
    <property type="protein sequence ID" value="HGY54111.1"/>
    <property type="molecule type" value="Genomic_DNA"/>
</dbReference>
<organism evidence="1">
    <name type="scientific">Caldithrix abyssi</name>
    <dbReference type="NCBI Taxonomy" id="187145"/>
    <lineage>
        <taxon>Bacteria</taxon>
        <taxon>Pseudomonadati</taxon>
        <taxon>Calditrichota</taxon>
        <taxon>Calditrichia</taxon>
        <taxon>Calditrichales</taxon>
        <taxon>Calditrichaceae</taxon>
        <taxon>Caldithrix</taxon>
    </lineage>
</organism>
<sequence length="204" mass="22924">MLYLQKGISKINIYTAGKQHIKYAEEICQVIEEAAKKRGTGIAKREPSYIREKILQGKSVIALAESGDFAGFCYIESWGKDKDFIANSGLIVALKFRSMGLGKRIKEAAFQLSRKKFPKAKLFGITTSPAVLKINYMLGYRPVAFDQLTDDEDFWAGCQSCVNFDILQRTDYKHCLCTAMLYDPAEKAEMQKEEGFNGKSSVSL</sequence>
<dbReference type="Gene3D" id="3.40.630.30">
    <property type="match status" value="1"/>
</dbReference>